<dbReference type="Proteomes" id="UP000193427">
    <property type="component" value="Chromosome"/>
</dbReference>
<dbReference type="Pfam" id="PF00933">
    <property type="entry name" value="Glyco_hydro_3"/>
    <property type="match status" value="1"/>
</dbReference>
<evidence type="ECO:0000256" key="6">
    <source>
        <dbReference type="ARBA" id="ARBA00023295"/>
    </source>
</evidence>
<organism evidence="7 8">
    <name type="scientific">Piscinibacter gummiphilus</name>
    <dbReference type="NCBI Taxonomy" id="946333"/>
    <lineage>
        <taxon>Bacteria</taxon>
        <taxon>Pseudomonadati</taxon>
        <taxon>Pseudomonadota</taxon>
        <taxon>Betaproteobacteria</taxon>
        <taxon>Burkholderiales</taxon>
        <taxon>Sphaerotilaceae</taxon>
        <taxon>Piscinibacter</taxon>
    </lineage>
</organism>
<dbReference type="PRINTS" id="PR00133">
    <property type="entry name" value="GLHYDRLASE3"/>
</dbReference>
<evidence type="ECO:0000256" key="3">
    <source>
        <dbReference type="ARBA" id="ARBA00012744"/>
    </source>
</evidence>
<dbReference type="PANTHER" id="PTHR30620:SF16">
    <property type="entry name" value="LYSOSOMAL BETA GLUCOSIDASE"/>
    <property type="match status" value="1"/>
</dbReference>
<comment type="similarity">
    <text evidence="2">Belongs to the glycosyl hydrolase 3 family.</text>
</comment>
<dbReference type="InterPro" id="IPR036962">
    <property type="entry name" value="Glyco_hydro_3_N_sf"/>
</dbReference>
<dbReference type="GO" id="GO:0009251">
    <property type="term" value="P:glucan catabolic process"/>
    <property type="evidence" value="ECO:0007669"/>
    <property type="project" value="TreeGrafter"/>
</dbReference>
<keyword evidence="8" id="KW-1185">Reference proteome</keyword>
<dbReference type="SUPFAM" id="SSF52279">
    <property type="entry name" value="Beta-D-glucan exohydrolase, C-terminal domain"/>
    <property type="match status" value="1"/>
</dbReference>
<dbReference type="PROSITE" id="PS51257">
    <property type="entry name" value="PROKAR_LIPOPROTEIN"/>
    <property type="match status" value="1"/>
</dbReference>
<proteinExistence type="inferred from homology"/>
<protein>
    <recommendedName>
        <fullName evidence="3">beta-glucosidase</fullName>
        <ecNumber evidence="3">3.2.1.21</ecNumber>
    </recommendedName>
</protein>
<evidence type="ECO:0000313" key="7">
    <source>
        <dbReference type="EMBL" id="ARN19184.1"/>
    </source>
</evidence>
<dbReference type="OrthoDB" id="8864425at2"/>
<evidence type="ECO:0000256" key="4">
    <source>
        <dbReference type="ARBA" id="ARBA00022729"/>
    </source>
</evidence>
<evidence type="ECO:0000256" key="2">
    <source>
        <dbReference type="ARBA" id="ARBA00005336"/>
    </source>
</evidence>
<accession>A0A1W6L4L7</accession>
<comment type="catalytic activity">
    <reaction evidence="1">
        <text>Hydrolysis of terminal, non-reducing beta-D-glucosyl residues with release of beta-D-glucose.</text>
        <dbReference type="EC" id="3.2.1.21"/>
    </reaction>
</comment>
<dbReference type="PANTHER" id="PTHR30620">
    <property type="entry name" value="PERIPLASMIC BETA-GLUCOSIDASE-RELATED"/>
    <property type="match status" value="1"/>
</dbReference>
<evidence type="ECO:0000256" key="5">
    <source>
        <dbReference type="ARBA" id="ARBA00022801"/>
    </source>
</evidence>
<dbReference type="InterPro" id="IPR036881">
    <property type="entry name" value="Glyco_hydro_3_C_sf"/>
</dbReference>
<reference evidence="7 8" key="1">
    <citation type="submission" date="2016-04" db="EMBL/GenBank/DDBJ databases">
        <title>Complete genome sequence of natural rubber-degrading, novel Gram-negative bacterium, Rhizobacter gummiphilus strain NS21.</title>
        <authorList>
            <person name="Tabata M."/>
            <person name="Kasai D."/>
            <person name="Fukuda M."/>
        </authorList>
    </citation>
    <scope>NUCLEOTIDE SEQUENCE [LARGE SCALE GENOMIC DNA]</scope>
    <source>
        <strain evidence="7 8">NS21</strain>
    </source>
</reference>
<dbReference type="EMBL" id="CP015118">
    <property type="protein sequence ID" value="ARN19184.1"/>
    <property type="molecule type" value="Genomic_DNA"/>
</dbReference>
<keyword evidence="5" id="KW-0378">Hydrolase</keyword>
<evidence type="ECO:0000256" key="1">
    <source>
        <dbReference type="ARBA" id="ARBA00000448"/>
    </source>
</evidence>
<keyword evidence="6" id="KW-0326">Glycosidase</keyword>
<dbReference type="EC" id="3.2.1.21" evidence="3"/>
<dbReference type="SUPFAM" id="SSF51445">
    <property type="entry name" value="(Trans)glycosidases"/>
    <property type="match status" value="1"/>
</dbReference>
<gene>
    <name evidence="7" type="ORF">A4W93_04230</name>
</gene>
<name>A0A1W6L4L7_9BURK</name>
<evidence type="ECO:0000313" key="8">
    <source>
        <dbReference type="Proteomes" id="UP000193427"/>
    </source>
</evidence>
<dbReference type="InterPro" id="IPR017853">
    <property type="entry name" value="GH"/>
</dbReference>
<dbReference type="InterPro" id="IPR051915">
    <property type="entry name" value="Cellulose_Degrad_GH3"/>
</dbReference>
<keyword evidence="4" id="KW-0732">Signal</keyword>
<dbReference type="KEGG" id="rgu:A4W93_04230"/>
<dbReference type="AlphaFoldDB" id="A0A1W6L4L7"/>
<dbReference type="RefSeq" id="WP_085749434.1">
    <property type="nucleotide sequence ID" value="NZ_BSPR01000002.1"/>
</dbReference>
<dbReference type="STRING" id="946333.A4W93_04230"/>
<dbReference type="Gene3D" id="3.20.20.300">
    <property type="entry name" value="Glycoside hydrolase, family 3, N-terminal domain"/>
    <property type="match status" value="1"/>
</dbReference>
<sequence>MNESLVRARRRPVPRPVALKILLTGALSASLLAGCGDDDTVAETPQPVIGVRTKAVLTVDGKQFKDANGNGTLDVYEDWRRPLQERIDHLVSLMTLEEKAGLMLIDTMNAGTAGALPANATNFVQTQQMRRFIFRSVVTATPAAGQVTPQQAAEFTNAVQAMSEASRLGIPSLFKSNARNHYEKDARVGINEAAGAFTEFPKEAGLAAASLGAGDMSLIRNFATVMGNEWKSIGLRGMYGYMADLSTEPRWYRVHETFTEDADLNANIMKTLVQTLQGTALKDGTSVSPSSAVALTMKHFPGGGPQEMGLDPHYAHGKNQVYPGGNFGYHLKPFMAALDAGVSSVMPYYGVPINVTYEGVTYEQTGMAFSKQIVTDLLRGKLGFQGYVNSDTGIINDRAWGLEKKSVAERVAAAINGGTETLSGFNVNKTIVDLVTANLVSEARVTEAAKRLLKEQFQLGLFENPYVDATLAAGAIGSDANRTAGLDIQRKSIVLLQNKDQAGGGKTLPLKAGAKVYTMGLAKSDVDKYGYTVTDGEALVGGARPSAAGHDVAIIRVEVSNNRLVPGTTTKYTSTYSSTDPATGGRINPATGKSWGSSDRCVSPADFSADDAGKACIDSGLVFGGSFPWENGMLSFTEMDTAQSWLVSPSLDQIKAVMNEVGPGKTVLAIYFRQPYVLDDASGLKDAGAIVAGFGVSNTALLDVLGGKVLATGAAVKPAGKMPFALANKVQAILDNQPDVPGYPAADTLFPFGFGLTY</sequence>
<dbReference type="GO" id="GO:0008422">
    <property type="term" value="F:beta-glucosidase activity"/>
    <property type="evidence" value="ECO:0007669"/>
    <property type="project" value="UniProtKB-EC"/>
</dbReference>
<dbReference type="InterPro" id="IPR001764">
    <property type="entry name" value="Glyco_hydro_3_N"/>
</dbReference>
<dbReference type="Gene3D" id="3.40.50.1700">
    <property type="entry name" value="Glycoside hydrolase family 3 C-terminal domain"/>
    <property type="match status" value="1"/>
</dbReference>